<feature type="transmembrane region" description="Helical" evidence="2">
    <location>
        <begin position="54"/>
        <end position="72"/>
    </location>
</feature>
<evidence type="ECO:0000256" key="2">
    <source>
        <dbReference type="SAM" id="Phobius"/>
    </source>
</evidence>
<keyword evidence="2" id="KW-1133">Transmembrane helix</keyword>
<dbReference type="PANTHER" id="PTHR43173:SF19">
    <property type="entry name" value="AARF DOMAIN-CONTAINING PROTEIN KINASE 1"/>
    <property type="match status" value="1"/>
</dbReference>
<dbReference type="GO" id="GO:0055088">
    <property type="term" value="P:lipid homeostasis"/>
    <property type="evidence" value="ECO:0007669"/>
    <property type="project" value="TreeGrafter"/>
</dbReference>
<gene>
    <name evidence="4" type="ORF">J3R30DRAFT_3285256</name>
</gene>
<dbReference type="PANTHER" id="PTHR43173">
    <property type="entry name" value="ABC1 FAMILY PROTEIN"/>
    <property type="match status" value="1"/>
</dbReference>
<evidence type="ECO:0000259" key="3">
    <source>
        <dbReference type="Pfam" id="PF03109"/>
    </source>
</evidence>
<organism evidence="4 5">
    <name type="scientific">Lentinula aciculospora</name>
    <dbReference type="NCBI Taxonomy" id="153920"/>
    <lineage>
        <taxon>Eukaryota</taxon>
        <taxon>Fungi</taxon>
        <taxon>Dikarya</taxon>
        <taxon>Basidiomycota</taxon>
        <taxon>Agaricomycotina</taxon>
        <taxon>Agaricomycetes</taxon>
        <taxon>Agaricomycetidae</taxon>
        <taxon>Agaricales</taxon>
        <taxon>Marasmiineae</taxon>
        <taxon>Omphalotaceae</taxon>
        <taxon>Lentinula</taxon>
    </lineage>
</organism>
<dbReference type="CDD" id="cd13969">
    <property type="entry name" value="ADCK1-like"/>
    <property type="match status" value="1"/>
</dbReference>
<evidence type="ECO:0000313" key="4">
    <source>
        <dbReference type="EMBL" id="KAJ4483399.1"/>
    </source>
</evidence>
<dbReference type="GO" id="GO:0007005">
    <property type="term" value="P:mitochondrion organization"/>
    <property type="evidence" value="ECO:0007669"/>
    <property type="project" value="TreeGrafter"/>
</dbReference>
<dbReference type="AlphaFoldDB" id="A0A9W9AI86"/>
<comment type="similarity">
    <text evidence="1">Belongs to the protein kinase superfamily. ADCK protein kinase family.</text>
</comment>
<evidence type="ECO:0000313" key="5">
    <source>
        <dbReference type="Proteomes" id="UP001150266"/>
    </source>
</evidence>
<reference evidence="4" key="1">
    <citation type="submission" date="2022-08" db="EMBL/GenBank/DDBJ databases">
        <title>A Global Phylogenomic Analysis of the Shiitake Genus Lentinula.</title>
        <authorList>
            <consortium name="DOE Joint Genome Institute"/>
            <person name="Sierra-Patev S."/>
            <person name="Min B."/>
            <person name="Naranjo-Ortiz M."/>
            <person name="Looney B."/>
            <person name="Konkel Z."/>
            <person name="Slot J.C."/>
            <person name="Sakamoto Y."/>
            <person name="Steenwyk J.L."/>
            <person name="Rokas A."/>
            <person name="Carro J."/>
            <person name="Camarero S."/>
            <person name="Ferreira P."/>
            <person name="Molpeceres G."/>
            <person name="Ruiz-Duenas F.J."/>
            <person name="Serrano A."/>
            <person name="Henrissat B."/>
            <person name="Drula E."/>
            <person name="Hughes K.W."/>
            <person name="Mata J.L."/>
            <person name="Ishikawa N.K."/>
            <person name="Vargas-Isla R."/>
            <person name="Ushijima S."/>
            <person name="Smith C.A."/>
            <person name="Ahrendt S."/>
            <person name="Andreopoulos W."/>
            <person name="He G."/>
            <person name="Labutti K."/>
            <person name="Lipzen A."/>
            <person name="Ng V."/>
            <person name="Riley R."/>
            <person name="Sandor L."/>
            <person name="Barry K."/>
            <person name="Martinez A.T."/>
            <person name="Xiao Y."/>
            <person name="Gibbons J.G."/>
            <person name="Terashima K."/>
            <person name="Grigoriev I.V."/>
            <person name="Hibbett D.S."/>
        </authorList>
    </citation>
    <scope>NUCLEOTIDE SEQUENCE</scope>
    <source>
        <strain evidence="4">JLM2183</strain>
    </source>
</reference>
<dbReference type="EMBL" id="JAOTPV010000004">
    <property type="protein sequence ID" value="KAJ4483399.1"/>
    <property type="molecule type" value="Genomic_DNA"/>
</dbReference>
<dbReference type="InterPro" id="IPR004147">
    <property type="entry name" value="ABC1_dom"/>
</dbReference>
<comment type="caution">
    <text evidence="4">The sequence shown here is derived from an EMBL/GenBank/DDBJ whole genome shotgun (WGS) entry which is preliminary data.</text>
</comment>
<keyword evidence="5" id="KW-1185">Reference proteome</keyword>
<keyword evidence="2" id="KW-0472">Membrane</keyword>
<dbReference type="InterPro" id="IPR011009">
    <property type="entry name" value="Kinase-like_dom_sf"/>
</dbReference>
<keyword evidence="2" id="KW-0812">Transmembrane</keyword>
<dbReference type="OrthoDB" id="427480at2759"/>
<protein>
    <submittedName>
        <fullName evidence="4">ABC1-domain-containing protein</fullName>
    </submittedName>
</protein>
<dbReference type="InterPro" id="IPR051130">
    <property type="entry name" value="Mito_struct-func_regulator"/>
</dbReference>
<dbReference type="SUPFAM" id="SSF56112">
    <property type="entry name" value="Protein kinase-like (PK-like)"/>
    <property type="match status" value="1"/>
</dbReference>
<evidence type="ECO:0000256" key="1">
    <source>
        <dbReference type="ARBA" id="ARBA00009670"/>
    </source>
</evidence>
<dbReference type="GO" id="GO:0005743">
    <property type="term" value="C:mitochondrial inner membrane"/>
    <property type="evidence" value="ECO:0007669"/>
    <property type="project" value="TreeGrafter"/>
</dbReference>
<feature type="domain" description="ABC1 atypical kinase-like" evidence="3">
    <location>
        <begin position="166"/>
        <end position="407"/>
    </location>
</feature>
<proteinExistence type="inferred from homology"/>
<sequence>MLHLGFRRRCFKSTLNTRTFIFTVSPSKALVRKRIHNCHYSQQPAYSKSGQNSWILYSTSLLFITGAGTIAYHKFKPFRHALLAGVRCSRVAEAAILGVIDYKFTFLKTYTSENEQLAAYAACHTRSAQRMLKALLANGGIFIKLGQHMASLIVLPREWTDTMRPLQDQCEPTPYEAVNAMFQSDMGKTIDELFVDFDPKPVGVASLAQVHVASLRETGEKVAVKLQHPHLAEFADIDMEMVEVSLGWIKYWFPEFELTWLGEEMRLNLPKEMDFVHEASNAAKTIHEFENVRTSLYIPKVIFTKKRILVMEFIQGGRVDDLEYLADANIDRNKVAVELSRIFNRMVFINGWFHADPHPGNLLIRPAPILSKSPYNFEIVLLDHGQYFDIDDELRINYSRFWLSLMAPGSPSVHADRKKYAELVGNIGPDLYPVFEAAITGRATLEGTWDDEQSDAGPSFKRASGMMSALPQSEEEMEAIRNAVVAREGLLISVFDVLRRVPRRVLMVLKLNDLTRSLDHALATTHSNIRIFLITAKFCLHSVWRSDQERLIGAMRISGLLSFGLLLEYFRCWWKYEKSLTSIVLVETYMDSQAYAYRMRDWLRGLRRQGFRGAHKAAAGLEV</sequence>
<dbReference type="Proteomes" id="UP001150266">
    <property type="component" value="Unassembled WGS sequence"/>
</dbReference>
<dbReference type="Pfam" id="PF03109">
    <property type="entry name" value="ABC1"/>
    <property type="match status" value="1"/>
</dbReference>
<accession>A0A9W9AI86</accession>
<name>A0A9W9AI86_9AGAR</name>
<dbReference type="InterPro" id="IPR045307">
    <property type="entry name" value="ADCK1_dom"/>
</dbReference>